<dbReference type="AlphaFoldDB" id="A0AAD5WLZ2"/>
<feature type="compositionally biased region" description="Low complexity" evidence="1">
    <location>
        <begin position="207"/>
        <end position="227"/>
    </location>
</feature>
<feature type="region of interest" description="Disordered" evidence="1">
    <location>
        <begin position="490"/>
        <end position="512"/>
    </location>
</feature>
<keyword evidence="4" id="KW-1185">Reference proteome</keyword>
<feature type="compositionally biased region" description="Gly residues" evidence="1">
    <location>
        <begin position="161"/>
        <end position="172"/>
    </location>
</feature>
<evidence type="ECO:0000259" key="2">
    <source>
        <dbReference type="Pfam" id="PF24864"/>
    </source>
</evidence>
<feature type="compositionally biased region" description="Polar residues" evidence="1">
    <location>
        <begin position="186"/>
        <end position="201"/>
    </location>
</feature>
<protein>
    <recommendedName>
        <fullName evidence="2">DUF7730 domain-containing protein</fullName>
    </recommendedName>
</protein>
<reference evidence="3" key="1">
    <citation type="submission" date="2022-07" db="EMBL/GenBank/DDBJ databases">
        <title>Draft genome sequence of Zalerion maritima ATCC 34329, a (micro)plastics degrading marine fungus.</title>
        <authorList>
            <person name="Paco A."/>
            <person name="Goncalves M.F.M."/>
            <person name="Rocha-Santos T.A.P."/>
            <person name="Alves A."/>
        </authorList>
    </citation>
    <scope>NUCLEOTIDE SEQUENCE</scope>
    <source>
        <strain evidence="3">ATCC 34329</strain>
    </source>
</reference>
<dbReference type="InterPro" id="IPR056632">
    <property type="entry name" value="DUF7730"/>
</dbReference>
<evidence type="ECO:0000256" key="1">
    <source>
        <dbReference type="SAM" id="MobiDB-lite"/>
    </source>
</evidence>
<feature type="domain" description="DUF7730" evidence="2">
    <location>
        <begin position="242"/>
        <end position="485"/>
    </location>
</feature>
<evidence type="ECO:0000313" key="4">
    <source>
        <dbReference type="Proteomes" id="UP001201980"/>
    </source>
</evidence>
<dbReference type="Pfam" id="PF24864">
    <property type="entry name" value="DUF7730"/>
    <property type="match status" value="1"/>
</dbReference>
<feature type="compositionally biased region" description="Basic and acidic residues" evidence="1">
    <location>
        <begin position="13"/>
        <end position="22"/>
    </location>
</feature>
<feature type="compositionally biased region" description="Pro residues" evidence="1">
    <location>
        <begin position="57"/>
        <end position="69"/>
    </location>
</feature>
<organism evidence="3 4">
    <name type="scientific">Zalerion maritima</name>
    <dbReference type="NCBI Taxonomy" id="339359"/>
    <lineage>
        <taxon>Eukaryota</taxon>
        <taxon>Fungi</taxon>
        <taxon>Dikarya</taxon>
        <taxon>Ascomycota</taxon>
        <taxon>Pezizomycotina</taxon>
        <taxon>Sordariomycetes</taxon>
        <taxon>Lulworthiomycetidae</taxon>
        <taxon>Lulworthiales</taxon>
        <taxon>Lulworthiaceae</taxon>
        <taxon>Zalerion</taxon>
    </lineage>
</organism>
<feature type="compositionally biased region" description="Low complexity" evidence="1">
    <location>
        <begin position="416"/>
        <end position="429"/>
    </location>
</feature>
<proteinExistence type="predicted"/>
<dbReference type="EMBL" id="JAKWBI020001009">
    <property type="protein sequence ID" value="KAJ2891717.1"/>
    <property type="molecule type" value="Genomic_DNA"/>
</dbReference>
<accession>A0AAD5WLZ2</accession>
<sequence>MASAALSPTAMEWHSHEPQDRQRHGHQHSYNQNHNGPATPPRQQEDNNSHSQQQHGFPPPLQWWPPTPGFPDSDNMGERRERGRSSGTIMEDLLLTPPSIISPPFSPFATFASHASGGPPPPPNMFSPAPFLQPPSFMNLGMGMMNANTQNGQLQPSKHQQGGGGGGGGGGLSPFAVLASSPNPPSFTMSPFASSQASPNSIPGVFSPPSSYARSSPSPLSSAKNSPESTFLQPTGCLKKHSLLKLPPEVRASIYRELVPEKELHVTMDKGSAHRGFGGMGMGGGMGGGKMHSYPCQSMSDSEFVGRHWFAMSEGEYRKLGSTPRETGHLACVKTGPGRRGLGRDGRGWVGLLVSCRAIHDEFAPYLYARPRLMFDDAATLRRFLETADSERLRHYVRNLSISYLIPECASVSTSSQSQSHQYQQQYRQYPPPSPATSPSRLDDWTRSWQGIALMEGLKRLHVTLVSRGAFANREYEARVLGPLMLLKGRRKHGSGRGQGKRDGRGKAGKGTGGRLEHFDVVSFEGTRECGLPAGFEDAPFRYVWRAWGLLGGPELERVARRYKQFVDAQPPYWHHLSSNHQHAFYRGDINMRSLYSVM</sequence>
<feature type="region of interest" description="Disordered" evidence="1">
    <location>
        <begin position="147"/>
        <end position="234"/>
    </location>
</feature>
<gene>
    <name evidence="3" type="ORF">MKZ38_000020</name>
</gene>
<evidence type="ECO:0000313" key="3">
    <source>
        <dbReference type="EMBL" id="KAJ2891717.1"/>
    </source>
</evidence>
<comment type="caution">
    <text evidence="3">The sequence shown here is derived from an EMBL/GenBank/DDBJ whole genome shotgun (WGS) entry which is preliminary data.</text>
</comment>
<feature type="compositionally biased region" description="Polar residues" evidence="1">
    <location>
        <begin position="147"/>
        <end position="160"/>
    </location>
</feature>
<feature type="region of interest" description="Disordered" evidence="1">
    <location>
        <begin position="416"/>
        <end position="442"/>
    </location>
</feature>
<dbReference type="Proteomes" id="UP001201980">
    <property type="component" value="Unassembled WGS sequence"/>
</dbReference>
<feature type="region of interest" description="Disordered" evidence="1">
    <location>
        <begin position="1"/>
        <end position="91"/>
    </location>
</feature>
<dbReference type="PANTHER" id="PTHR38790">
    <property type="entry name" value="2EXR DOMAIN-CONTAINING PROTEIN-RELATED"/>
    <property type="match status" value="1"/>
</dbReference>
<name>A0AAD5WLZ2_9PEZI</name>